<feature type="domain" description="Chromo" evidence="2">
    <location>
        <begin position="733"/>
        <end position="773"/>
    </location>
</feature>
<reference evidence="4 5" key="1">
    <citation type="submission" date="2024-10" db="EMBL/GenBank/DDBJ databases">
        <authorList>
            <person name="Kim D."/>
        </authorList>
    </citation>
    <scope>NUCLEOTIDE SEQUENCE [LARGE SCALE GENOMIC DNA]</scope>
    <source>
        <strain evidence="4">Taebaek</strain>
    </source>
</reference>
<dbReference type="InterPro" id="IPR000953">
    <property type="entry name" value="Chromo/chromo_shadow_dom"/>
</dbReference>
<feature type="region of interest" description="Disordered" evidence="1">
    <location>
        <begin position="620"/>
        <end position="639"/>
    </location>
</feature>
<evidence type="ECO:0000259" key="2">
    <source>
        <dbReference type="PROSITE" id="PS50013"/>
    </source>
</evidence>
<dbReference type="InterPro" id="IPR016197">
    <property type="entry name" value="Chromo-like_dom_sf"/>
</dbReference>
<dbReference type="PROSITE" id="PS50013">
    <property type="entry name" value="CHROMO_2"/>
    <property type="match status" value="1"/>
</dbReference>
<dbReference type="Gene3D" id="2.40.50.40">
    <property type="match status" value="1"/>
</dbReference>
<dbReference type="Pfam" id="PF00385">
    <property type="entry name" value="Chromo"/>
    <property type="match status" value="1"/>
</dbReference>
<evidence type="ECO:0008006" key="6">
    <source>
        <dbReference type="Google" id="ProtNLM"/>
    </source>
</evidence>
<feature type="compositionally biased region" description="Low complexity" evidence="1">
    <location>
        <begin position="178"/>
        <end position="191"/>
    </location>
</feature>
<feature type="region of interest" description="Disordered" evidence="1">
    <location>
        <begin position="47"/>
        <end position="69"/>
    </location>
</feature>
<dbReference type="PROSITE" id="PS50994">
    <property type="entry name" value="INTEGRASE"/>
    <property type="match status" value="1"/>
</dbReference>
<evidence type="ECO:0000256" key="1">
    <source>
        <dbReference type="SAM" id="MobiDB-lite"/>
    </source>
</evidence>
<feature type="compositionally biased region" description="Low complexity" evidence="1">
    <location>
        <begin position="240"/>
        <end position="256"/>
    </location>
</feature>
<sequence length="773" mass="87346">MLLVPEELYRSLLARSSAPVADASSARGGLPQHTTPIEHTAKRMARAAHSGGVTQSTDGVSPTSKQQHLLNDDERLIHYQQEFKRFKKLLEDEQERPAPVRLTQLPTDEASKGLLRDALSEAARTIQQQQPQPKQPAPHQQQQQSSHSDSSTMRQPPRRRQRPAKRPPRTTSASTDGAEASRFPSSSSAASLLTRTDNGGRGGAETTEREDSPNDDRPQSMAAVGPARKGQREADVQLHPSTSTATAAPAAAAAAALRDTEQRKRQAIDYALRNAGTLGIGDGQQVYRLMQGAYRPIKNSDLDTLLTYHFAEPKPEKAPPGYTTFIGNARQDPRMVRMLFGNSGAERERRRRRWVVAVVAPPLLHSCMHLKRKESQPLLIMQNEQLLDPLYKDTRSVAAFTSVEPLLREAQRVHPERGIRRAEVRRYLARQRVYTLHRRAVRRFRRLPTLASGLHTDWQADLADFVSLRRMNRGNAYLLVCADTLSRQLFVEPVKSKKSVDMIRAFEHIFKRVGYVPWKLMTDQGKEFTAAPVQRFFNEKEVQHHCMHTSPQWHAGIAERAIRSIKERLYRYFTHRGTQCWTGVIQHLVSALNASPHRALSGLRPRDVNFANAEQIRRQQLESSKHVRGRNPRPPRFNAGDRVRIEKHKHVFKKGYLPRFTDEVFTVAEVRDSRTPTTYKLRDDNGELLTGWFYAQDLCLVLPPPAPPQHPTQQGAETPAAVDAAAAVVGPVYDIERVLKRRRQGRNGVEHCLVKWKGYSTAHNSWIPATSII</sequence>
<dbReference type="InterPro" id="IPR001584">
    <property type="entry name" value="Integrase_cat-core"/>
</dbReference>
<comment type="caution">
    <text evidence="4">The sequence shown here is derived from an EMBL/GenBank/DDBJ whole genome shotgun (WGS) entry which is preliminary data.</text>
</comment>
<dbReference type="InterPro" id="IPR023780">
    <property type="entry name" value="Chromo_domain"/>
</dbReference>
<feature type="compositionally biased region" description="Low complexity" evidence="1">
    <location>
        <begin position="127"/>
        <end position="144"/>
    </location>
</feature>
<gene>
    <name evidence="4" type="ORF">niasHS_009456</name>
</gene>
<proteinExistence type="predicted"/>
<dbReference type="InterPro" id="IPR012337">
    <property type="entry name" value="RNaseH-like_sf"/>
</dbReference>
<dbReference type="SUPFAM" id="SSF54160">
    <property type="entry name" value="Chromo domain-like"/>
    <property type="match status" value="1"/>
</dbReference>
<dbReference type="InterPro" id="IPR036397">
    <property type="entry name" value="RNaseH_sf"/>
</dbReference>
<evidence type="ECO:0000259" key="3">
    <source>
        <dbReference type="PROSITE" id="PS50994"/>
    </source>
</evidence>
<feature type="compositionally biased region" description="Polar residues" evidence="1">
    <location>
        <begin position="52"/>
        <end position="69"/>
    </location>
</feature>
<dbReference type="EMBL" id="JBICCN010000202">
    <property type="protein sequence ID" value="KAL3086458.1"/>
    <property type="molecule type" value="Genomic_DNA"/>
</dbReference>
<organism evidence="4 5">
    <name type="scientific">Heterodera schachtii</name>
    <name type="common">Sugarbeet cyst nematode worm</name>
    <name type="synonym">Tylenchus schachtii</name>
    <dbReference type="NCBI Taxonomy" id="97005"/>
    <lineage>
        <taxon>Eukaryota</taxon>
        <taxon>Metazoa</taxon>
        <taxon>Ecdysozoa</taxon>
        <taxon>Nematoda</taxon>
        <taxon>Chromadorea</taxon>
        <taxon>Rhabditida</taxon>
        <taxon>Tylenchina</taxon>
        <taxon>Tylenchomorpha</taxon>
        <taxon>Tylenchoidea</taxon>
        <taxon>Heteroderidae</taxon>
        <taxon>Heteroderinae</taxon>
        <taxon>Heterodera</taxon>
    </lineage>
</organism>
<feature type="region of interest" description="Disordered" evidence="1">
    <location>
        <begin position="123"/>
        <end position="258"/>
    </location>
</feature>
<dbReference type="CDD" id="cd00024">
    <property type="entry name" value="CD_CSD"/>
    <property type="match status" value="1"/>
</dbReference>
<feature type="compositionally biased region" description="Basic and acidic residues" evidence="1">
    <location>
        <begin position="206"/>
        <end position="218"/>
    </location>
</feature>
<dbReference type="Gene3D" id="3.30.420.10">
    <property type="entry name" value="Ribonuclease H-like superfamily/Ribonuclease H"/>
    <property type="match status" value="1"/>
</dbReference>
<dbReference type="SUPFAM" id="SSF53098">
    <property type="entry name" value="Ribonuclease H-like"/>
    <property type="match status" value="1"/>
</dbReference>
<protein>
    <recommendedName>
        <fullName evidence="6">Integrase catalytic domain-containing protein</fullName>
    </recommendedName>
</protein>
<evidence type="ECO:0000313" key="5">
    <source>
        <dbReference type="Proteomes" id="UP001620645"/>
    </source>
</evidence>
<dbReference type="Pfam" id="PF00665">
    <property type="entry name" value="rve"/>
    <property type="match status" value="1"/>
</dbReference>
<feature type="compositionally biased region" description="Basic residues" evidence="1">
    <location>
        <begin position="156"/>
        <end position="168"/>
    </location>
</feature>
<dbReference type="PANTHER" id="PTHR46585:SF1">
    <property type="entry name" value="CHROMO DOMAIN-CONTAINING PROTEIN"/>
    <property type="match status" value="1"/>
</dbReference>
<dbReference type="AlphaFoldDB" id="A0ABD2J797"/>
<keyword evidence="5" id="KW-1185">Reference proteome</keyword>
<accession>A0ABD2J797</accession>
<feature type="domain" description="Integrase catalytic" evidence="3">
    <location>
        <begin position="444"/>
        <end position="613"/>
    </location>
</feature>
<name>A0ABD2J797_HETSC</name>
<evidence type="ECO:0000313" key="4">
    <source>
        <dbReference type="EMBL" id="KAL3086458.1"/>
    </source>
</evidence>
<dbReference type="Proteomes" id="UP001620645">
    <property type="component" value="Unassembled WGS sequence"/>
</dbReference>
<dbReference type="PANTHER" id="PTHR46585">
    <property type="entry name" value="INTEGRASE CORE DOMAIN CONTAINING PROTEIN"/>
    <property type="match status" value="1"/>
</dbReference>